<dbReference type="Gene3D" id="3.30.40.10">
    <property type="entry name" value="Zinc/RING finger domain, C3HC4 (zinc finger)"/>
    <property type="match status" value="1"/>
</dbReference>
<dbReference type="InterPro" id="IPR055197">
    <property type="entry name" value="PHDvar_NSD"/>
</dbReference>
<organism evidence="6 7">
    <name type="scientific">Oryza meyeriana var. granulata</name>
    <dbReference type="NCBI Taxonomy" id="110450"/>
    <lineage>
        <taxon>Eukaryota</taxon>
        <taxon>Viridiplantae</taxon>
        <taxon>Streptophyta</taxon>
        <taxon>Embryophyta</taxon>
        <taxon>Tracheophyta</taxon>
        <taxon>Spermatophyta</taxon>
        <taxon>Magnoliopsida</taxon>
        <taxon>Liliopsida</taxon>
        <taxon>Poales</taxon>
        <taxon>Poaceae</taxon>
        <taxon>BOP clade</taxon>
        <taxon>Oryzoideae</taxon>
        <taxon>Oryzeae</taxon>
        <taxon>Oryzinae</taxon>
        <taxon>Oryza</taxon>
        <taxon>Oryza meyeriana</taxon>
    </lineage>
</organism>
<feature type="compositionally biased region" description="Polar residues" evidence="2">
    <location>
        <begin position="773"/>
        <end position="792"/>
    </location>
</feature>
<dbReference type="PANTHER" id="PTHR46235">
    <property type="entry name" value="PHD FINGER-CONTAINING PROTEIN DDB_G0268158"/>
    <property type="match status" value="1"/>
</dbReference>
<dbReference type="Proteomes" id="UP000479710">
    <property type="component" value="Unassembled WGS sequence"/>
</dbReference>
<dbReference type="InterPro" id="IPR058939">
    <property type="entry name" value="Mtase_EDM2"/>
</dbReference>
<feature type="region of interest" description="Disordered" evidence="2">
    <location>
        <begin position="772"/>
        <end position="795"/>
    </location>
</feature>
<comment type="caution">
    <text evidence="6">The sequence shown here is derived from an EMBL/GenBank/DDBJ whole genome shotgun (WGS) entry which is preliminary data.</text>
</comment>
<feature type="region of interest" description="Disordered" evidence="2">
    <location>
        <begin position="876"/>
        <end position="941"/>
    </location>
</feature>
<dbReference type="InterPro" id="IPR013083">
    <property type="entry name" value="Znf_RING/FYVE/PHD"/>
</dbReference>
<proteinExistence type="predicted"/>
<protein>
    <recommendedName>
        <fullName evidence="8">PHD-type domain-containing protein</fullName>
    </recommendedName>
</protein>
<feature type="domain" description="Histone-lysine N-methyltransferase NSD-like PHD zinc finger" evidence="3">
    <location>
        <begin position="148"/>
        <end position="214"/>
    </location>
</feature>
<dbReference type="Pfam" id="PF23004">
    <property type="entry name" value="PHDvar_NSD"/>
    <property type="match status" value="1"/>
</dbReference>
<feature type="domain" description="DM2" evidence="5">
    <location>
        <begin position="649"/>
        <end position="713"/>
    </location>
</feature>
<dbReference type="Pfam" id="PF26055">
    <property type="entry name" value="Mtase_EDM2"/>
    <property type="match status" value="2"/>
</dbReference>
<feature type="domain" description="DM2" evidence="5">
    <location>
        <begin position="518"/>
        <end position="627"/>
    </location>
</feature>
<evidence type="ECO:0000256" key="2">
    <source>
        <dbReference type="SAM" id="MobiDB-lite"/>
    </source>
</evidence>
<keyword evidence="1" id="KW-0677">Repeat</keyword>
<dbReference type="PANTHER" id="PTHR46235:SF20">
    <property type="entry name" value="PROTEIN ENHANCED DOWNY MILDEW 2"/>
    <property type="match status" value="1"/>
</dbReference>
<gene>
    <name evidence="6" type="ORF">E2562_018129</name>
</gene>
<keyword evidence="7" id="KW-1185">Reference proteome</keyword>
<dbReference type="Pfam" id="PF22908">
    <property type="entry name" value="PHD_NSD"/>
    <property type="match status" value="1"/>
</dbReference>
<evidence type="ECO:0000313" key="6">
    <source>
        <dbReference type="EMBL" id="KAF0895992.1"/>
    </source>
</evidence>
<evidence type="ECO:0000256" key="1">
    <source>
        <dbReference type="ARBA" id="ARBA00022737"/>
    </source>
</evidence>
<evidence type="ECO:0000259" key="3">
    <source>
        <dbReference type="Pfam" id="PF22908"/>
    </source>
</evidence>
<feature type="non-terminal residue" evidence="6">
    <location>
        <position position="1"/>
    </location>
</feature>
<name>A0A6G1C735_9ORYZ</name>
<feature type="region of interest" description="Disordered" evidence="2">
    <location>
        <begin position="953"/>
        <end position="975"/>
    </location>
</feature>
<dbReference type="GO" id="GO:0006338">
    <property type="term" value="P:chromatin remodeling"/>
    <property type="evidence" value="ECO:0007669"/>
    <property type="project" value="UniProtKB-ARBA"/>
</dbReference>
<evidence type="ECO:0000313" key="7">
    <source>
        <dbReference type="Proteomes" id="UP000479710"/>
    </source>
</evidence>
<dbReference type="EMBL" id="SPHZ02000010">
    <property type="protein sequence ID" value="KAF0895992.1"/>
    <property type="molecule type" value="Genomic_DNA"/>
</dbReference>
<accession>A0A6G1C735</accession>
<dbReference type="AlphaFoldDB" id="A0A6G1C735"/>
<feature type="compositionally biased region" description="Basic and acidic residues" evidence="2">
    <location>
        <begin position="883"/>
        <end position="898"/>
    </location>
</feature>
<feature type="region of interest" description="Disordered" evidence="2">
    <location>
        <begin position="334"/>
        <end position="355"/>
    </location>
</feature>
<dbReference type="InterPro" id="IPR055198">
    <property type="entry name" value="NSD_PHD"/>
</dbReference>
<sequence length="1048" mass="117249">FEVCCSSPREREREVVVVLLVGFVQEGIWLSAIKTLAPDGLLLGSLACGCLNRAASRGFIKGIRVKLEFCSCKLKDMADNAEGESSANIDLICALCDNGGEIASCEGKCLRSFHAIKDTGEDCQTLGYTRHQFDALNFFLCKNCELERYQCFACMRLGSAKTDTPEVFPCASANCGYFYHAKCVAHLLFTENEAKALEYTEKIANGVKFACPLHRCDVCKYGEKKDEKELQFAVCRRCPKSYHRRCLPRKISFDDFIDNGVFHFQRAWDGLLTNNRILIYCLKHDIDPKLRTATRDHIKFPDNPAVTRKPFNVNGMNKKVVKIRLLEDCPPAPLSSDKRSFSTVNRSSSTDLTKKRKVLVSGGTKHCDRSAVAREKPLVRPYIPFSSFPHIDTGTERRIREFAQNVSSDITIEDIQKRLVVSSTHAPVTKNTDKITLGMVQRSVEAINAALHMLENGASVEDVKSVCAPSDLFQLARWKNKLNIYLAPFLHGMRYTSYGRHFTKLDKLEQITDRLQWYIESGDTVVDFCCGSNDFSLLLKEKLEASEKSCLYKNYDLIQPKNDFSFERRDWMTVQPDELPTGCRLIMGLNPPFGFKASLANQFINKALTFKPKLIILIVPKETERYPPTLHIYFWLSLIVNTAPFFMSGRLDRKYPPYELIWEDSNQLAGKAFYLPGSLDADNKTMEQWNLSPPPLSLWSRSDWARKHKEIAKTMGHLCKNVCLDDAQREMADTGHVQMGNEGDADFNNEERQEEGSVNACVLDQLLSDTYHDPTSSPGDYWTDTNGRSRQPCNYEGRNDPTHEYHAGMGCGSDMSISSADKSDCEKQTETMSNSEHVHAGSQAHDLIGSAPVEQPTGFADCDEVTSAGVEYHSLENSPLTERPADGSRCGKRDDSRTASKHAAGVQYQMLEDTPPPLDELIPGFSGQPIDSSPGGGRLSAGLQYQGLENILPRRAPEAGAGRRQLEDSSLPAPSTADVDAVVAKYLPQTSDFPPLPFIPAPRIAFPGLQFAPRNDLWQGWYPPPEFLARGMDHPAFMQGSSSGWLDD</sequence>
<evidence type="ECO:0008006" key="8">
    <source>
        <dbReference type="Google" id="ProtNLM"/>
    </source>
</evidence>
<feature type="compositionally biased region" description="Polar residues" evidence="2">
    <location>
        <begin position="341"/>
        <end position="351"/>
    </location>
</feature>
<evidence type="ECO:0000259" key="5">
    <source>
        <dbReference type="Pfam" id="PF26055"/>
    </source>
</evidence>
<feature type="domain" description="Histone-lysine N-methyltransferase NSD-like variant PHD zinc finger" evidence="4">
    <location>
        <begin position="216"/>
        <end position="251"/>
    </location>
</feature>
<dbReference type="OrthoDB" id="21264at2759"/>
<evidence type="ECO:0000259" key="4">
    <source>
        <dbReference type="Pfam" id="PF23004"/>
    </source>
</evidence>
<dbReference type="CDD" id="cd15565">
    <property type="entry name" value="PHD2_NSD"/>
    <property type="match status" value="1"/>
</dbReference>
<reference evidence="6 7" key="1">
    <citation type="submission" date="2019-11" db="EMBL/GenBank/DDBJ databases">
        <title>Whole genome sequence of Oryza granulata.</title>
        <authorList>
            <person name="Li W."/>
        </authorList>
    </citation>
    <scope>NUCLEOTIDE SEQUENCE [LARGE SCALE GENOMIC DNA]</scope>
    <source>
        <strain evidence="7">cv. Menghai</strain>
        <tissue evidence="6">Leaf</tissue>
    </source>
</reference>